<name>A0ABP8EF38_9MICO</name>
<gene>
    <name evidence="1" type="ORF">GCM10022261_00010</name>
</gene>
<comment type="caution">
    <text evidence="1">The sequence shown here is derived from an EMBL/GenBank/DDBJ whole genome shotgun (WGS) entry which is preliminary data.</text>
</comment>
<protein>
    <recommendedName>
        <fullName evidence="3">Excreted virulence factor EspC (Type VII ESX diderm)</fullName>
    </recommendedName>
</protein>
<dbReference type="Proteomes" id="UP001501586">
    <property type="component" value="Unassembled WGS sequence"/>
</dbReference>
<dbReference type="EMBL" id="BAABAZ010000001">
    <property type="protein sequence ID" value="GAA4282470.1"/>
    <property type="molecule type" value="Genomic_DNA"/>
</dbReference>
<sequence length="95" mass="9108">MGDNVHMDIPAVASMGNDLATCATQLDPASTGLASAGALGADAAGTLPSAGRLAASADGANAAVATFGATLADVLAIDSEYVILAAAQVKEAYGE</sequence>
<dbReference type="RefSeq" id="WP_236866675.1">
    <property type="nucleotide sequence ID" value="NZ_BAABAZ010000001.1"/>
</dbReference>
<evidence type="ECO:0000313" key="1">
    <source>
        <dbReference type="EMBL" id="GAA4282470.1"/>
    </source>
</evidence>
<reference evidence="2" key="1">
    <citation type="journal article" date="2019" name="Int. J. Syst. Evol. Microbiol.">
        <title>The Global Catalogue of Microorganisms (GCM) 10K type strain sequencing project: providing services to taxonomists for standard genome sequencing and annotation.</title>
        <authorList>
            <consortium name="The Broad Institute Genomics Platform"/>
            <consortium name="The Broad Institute Genome Sequencing Center for Infectious Disease"/>
            <person name="Wu L."/>
            <person name="Ma J."/>
        </authorList>
    </citation>
    <scope>NUCLEOTIDE SEQUENCE [LARGE SCALE GENOMIC DNA]</scope>
    <source>
        <strain evidence="2">JCM 17458</strain>
    </source>
</reference>
<accession>A0ABP8EF38</accession>
<organism evidence="1 2">
    <name type="scientific">Brevibacterium daeguense</name>
    <dbReference type="NCBI Taxonomy" id="909936"/>
    <lineage>
        <taxon>Bacteria</taxon>
        <taxon>Bacillati</taxon>
        <taxon>Actinomycetota</taxon>
        <taxon>Actinomycetes</taxon>
        <taxon>Micrococcales</taxon>
        <taxon>Brevibacteriaceae</taxon>
        <taxon>Brevibacterium</taxon>
    </lineage>
</organism>
<keyword evidence="2" id="KW-1185">Reference proteome</keyword>
<evidence type="ECO:0008006" key="3">
    <source>
        <dbReference type="Google" id="ProtNLM"/>
    </source>
</evidence>
<proteinExistence type="predicted"/>
<evidence type="ECO:0000313" key="2">
    <source>
        <dbReference type="Proteomes" id="UP001501586"/>
    </source>
</evidence>